<evidence type="ECO:0000313" key="1">
    <source>
        <dbReference type="EMBL" id="KAJ3738724.1"/>
    </source>
</evidence>
<organism evidence="1 2">
    <name type="scientific">Lentinula detonsa</name>
    <dbReference type="NCBI Taxonomy" id="2804962"/>
    <lineage>
        <taxon>Eukaryota</taxon>
        <taxon>Fungi</taxon>
        <taxon>Dikarya</taxon>
        <taxon>Basidiomycota</taxon>
        <taxon>Agaricomycotina</taxon>
        <taxon>Agaricomycetes</taxon>
        <taxon>Agaricomycetidae</taxon>
        <taxon>Agaricales</taxon>
        <taxon>Marasmiineae</taxon>
        <taxon>Omphalotaceae</taxon>
        <taxon>Lentinula</taxon>
    </lineage>
</organism>
<dbReference type="EMBL" id="JANVFU010000023">
    <property type="protein sequence ID" value="KAJ3738724.1"/>
    <property type="molecule type" value="Genomic_DNA"/>
</dbReference>
<accession>A0A9W8TRS4</accession>
<evidence type="ECO:0008006" key="3">
    <source>
        <dbReference type="Google" id="ProtNLM"/>
    </source>
</evidence>
<gene>
    <name evidence="1" type="ORF">DFH05DRAFT_1359362</name>
</gene>
<protein>
    <recommendedName>
        <fullName evidence="3">Reverse transcriptase domain-containing protein</fullName>
    </recommendedName>
</protein>
<dbReference type="PANTHER" id="PTHR33481">
    <property type="entry name" value="REVERSE TRANSCRIPTASE"/>
    <property type="match status" value="1"/>
</dbReference>
<comment type="caution">
    <text evidence="1">The sequence shown here is derived from an EMBL/GenBank/DDBJ whole genome shotgun (WGS) entry which is preliminary data.</text>
</comment>
<proteinExistence type="predicted"/>
<feature type="non-terminal residue" evidence="1">
    <location>
        <position position="1"/>
    </location>
</feature>
<dbReference type="AlphaFoldDB" id="A0A9W8TRS4"/>
<dbReference type="Proteomes" id="UP001142393">
    <property type="component" value="Unassembled WGS sequence"/>
</dbReference>
<keyword evidence="2" id="KW-1185">Reference proteome</keyword>
<evidence type="ECO:0000313" key="2">
    <source>
        <dbReference type="Proteomes" id="UP001142393"/>
    </source>
</evidence>
<feature type="non-terminal residue" evidence="1">
    <location>
        <position position="191"/>
    </location>
</feature>
<name>A0A9W8TRS4_9AGAR</name>
<dbReference type="PANTHER" id="PTHR33481:SF1">
    <property type="entry name" value="ENDONUCLEASE_EXONUCLEASE_PHOSPHATASE DOMAIN-CONTAINING PROTEIN-RELATED"/>
    <property type="match status" value="1"/>
</dbReference>
<reference evidence="1 2" key="1">
    <citation type="journal article" date="2023" name="Proc. Natl. Acad. Sci. U.S.A.">
        <title>A global phylogenomic analysis of the shiitake genus Lentinula.</title>
        <authorList>
            <person name="Sierra-Patev S."/>
            <person name="Min B."/>
            <person name="Naranjo-Ortiz M."/>
            <person name="Looney B."/>
            <person name="Konkel Z."/>
            <person name="Slot J.C."/>
            <person name="Sakamoto Y."/>
            <person name="Steenwyk J.L."/>
            <person name="Rokas A."/>
            <person name="Carro J."/>
            <person name="Camarero S."/>
            <person name="Ferreira P."/>
            <person name="Molpeceres G."/>
            <person name="Ruiz-Duenas F.J."/>
            <person name="Serrano A."/>
            <person name="Henrissat B."/>
            <person name="Drula E."/>
            <person name="Hughes K.W."/>
            <person name="Mata J.L."/>
            <person name="Ishikawa N.K."/>
            <person name="Vargas-Isla R."/>
            <person name="Ushijima S."/>
            <person name="Smith C.A."/>
            <person name="Donoghue J."/>
            <person name="Ahrendt S."/>
            <person name="Andreopoulos W."/>
            <person name="He G."/>
            <person name="LaButti K."/>
            <person name="Lipzen A."/>
            <person name="Ng V."/>
            <person name="Riley R."/>
            <person name="Sandor L."/>
            <person name="Barry K."/>
            <person name="Martinez A.T."/>
            <person name="Xiao Y."/>
            <person name="Gibbons J.G."/>
            <person name="Terashima K."/>
            <person name="Grigoriev I.V."/>
            <person name="Hibbett D."/>
        </authorList>
    </citation>
    <scope>NUCLEOTIDE SEQUENCE [LARGE SCALE GENOMIC DNA]</scope>
    <source>
        <strain evidence="1 2">TFB7810</strain>
    </source>
</reference>
<sequence length="191" mass="21357">LYTAAKYATCPGVDQDALTVIPTLKIIDTNNTVTRTAETNEDKAQLLAETFFPAPPPNYNLERNPCRNQLPNPPKITQERIIETYQKLKPYKAPGPDGIPNVILKKYAGMLAPYMSEIYNAIGDLKIYPRDWLTSTTIVLRKPAKKSYSLPKSYRPIALINTLAKGFTSIVAQDISYLADKHNLLPDTQFG</sequence>